<evidence type="ECO:0000256" key="4">
    <source>
        <dbReference type="ARBA" id="ARBA00022729"/>
    </source>
</evidence>
<reference evidence="9" key="1">
    <citation type="submission" date="2013-02" db="EMBL/GenBank/DDBJ databases">
        <authorList>
            <consortium name="The Broad Institute Genome Sequencing Platform"/>
            <person name="Cuomo C."/>
            <person name="Becnel J."/>
            <person name="Sanscrainte N."/>
            <person name="Walker B."/>
            <person name="Young S.K."/>
            <person name="Zeng Q."/>
            <person name="Gargeya S."/>
            <person name="Fitzgerald M."/>
            <person name="Haas B."/>
            <person name="Abouelleil A."/>
            <person name="Alvarado L."/>
            <person name="Arachchi H.M."/>
            <person name="Berlin A.M."/>
            <person name="Chapman S.B."/>
            <person name="Dewar J."/>
            <person name="Goldberg J."/>
            <person name="Griggs A."/>
            <person name="Gujja S."/>
            <person name="Hansen M."/>
            <person name="Howarth C."/>
            <person name="Imamovic A."/>
            <person name="Larimer J."/>
            <person name="McCowan C."/>
            <person name="Murphy C."/>
            <person name="Neiman D."/>
            <person name="Pearson M."/>
            <person name="Priest M."/>
            <person name="Roberts A."/>
            <person name="Saif S."/>
            <person name="Shea T."/>
            <person name="Sisk P."/>
            <person name="Sykes S."/>
            <person name="Wortman J."/>
            <person name="Nusbaum C."/>
            <person name="Birren B."/>
        </authorList>
    </citation>
    <scope>NUCLEOTIDE SEQUENCE [LARGE SCALE GENOMIC DNA]</scope>
    <source>
        <strain evidence="9">PRA339</strain>
    </source>
</reference>
<evidence type="ECO:0000313" key="8">
    <source>
        <dbReference type="EMBL" id="KCZ79734.1"/>
    </source>
</evidence>
<feature type="transmembrane region" description="Helical" evidence="7">
    <location>
        <begin position="130"/>
        <end position="152"/>
    </location>
</feature>
<keyword evidence="7" id="KW-0256">Endoplasmic reticulum</keyword>
<dbReference type="GO" id="GO:0016788">
    <property type="term" value="F:hydrolase activity, acting on ester bonds"/>
    <property type="evidence" value="ECO:0007669"/>
    <property type="project" value="TreeGrafter"/>
</dbReference>
<dbReference type="OrthoDB" id="419770at2759"/>
<comment type="function">
    <text evidence="7">Involved in the lipid remodeling steps of GPI-anchor maturation.</text>
</comment>
<dbReference type="EMBL" id="KK365235">
    <property type="protein sequence ID" value="KCZ79734.1"/>
    <property type="molecule type" value="Genomic_DNA"/>
</dbReference>
<gene>
    <name evidence="8" type="ORF">H312_02882</name>
</gene>
<dbReference type="Proteomes" id="UP000030655">
    <property type="component" value="Unassembled WGS sequence"/>
</dbReference>
<feature type="transmembrane region" description="Helical" evidence="7">
    <location>
        <begin position="255"/>
        <end position="272"/>
    </location>
</feature>
<keyword evidence="2 7" id="KW-0337">GPI-anchor biosynthesis</keyword>
<name>A0A059EYB3_9MICR</name>
<comment type="subcellular location">
    <subcellularLocation>
        <location evidence="1">Endomembrane system</location>
        <topology evidence="1">Multi-pass membrane protein</topology>
    </subcellularLocation>
    <subcellularLocation>
        <location evidence="7">Endoplasmic reticulum membrane</location>
        <topology evidence="7">Multi-pass membrane protein</topology>
    </subcellularLocation>
</comment>
<dbReference type="HOGENOM" id="CLU_032917_2_1_1"/>
<dbReference type="PANTHER" id="PTHR13148">
    <property type="entry name" value="PER1-RELATED"/>
    <property type="match status" value="1"/>
</dbReference>
<dbReference type="GO" id="GO:0005789">
    <property type="term" value="C:endoplasmic reticulum membrane"/>
    <property type="evidence" value="ECO:0007669"/>
    <property type="project" value="UniProtKB-SubCell"/>
</dbReference>
<sequence>MLDCIKICQKNTDIKRRLIDIILLRNHAMQIKRHCHYKCSLFHNIKNIKYNNKYPFREVLGGHEFFSALFSFFNLFSTIYSFRKFLKLKRRVNESTNQTLHFYYKVNLIGLSVNTITWIIATFYHYNVNYFTMILDYLFAFLNLSINLYIFLVRIFLEKKNYQLTFLINLLSYIFILYALIHSYNLFNNFSFFVHKFSCSTLVLFLIMSWYFTVRMRDVKYNKFLIRFILGSILSSLVEISDIPPYKYIIDSHSIYHLISAPGIIYYYKYIIHDIKKTFLNEKKKKKIKNS</sequence>
<feature type="transmembrane region" description="Helical" evidence="7">
    <location>
        <begin position="65"/>
        <end position="82"/>
    </location>
</feature>
<accession>A0A059EYB3</accession>
<keyword evidence="5 7" id="KW-1133">Transmembrane helix</keyword>
<keyword evidence="9" id="KW-1185">Reference proteome</keyword>
<reference evidence="8 9" key="2">
    <citation type="submission" date="2014-03" db="EMBL/GenBank/DDBJ databases">
        <title>The Genome Sequence of Anncaliia algerae insect isolate PRA339.</title>
        <authorList>
            <consortium name="The Broad Institute Genome Sequencing Platform"/>
            <consortium name="The Broad Institute Genome Sequencing Center for Infectious Disease"/>
            <person name="Cuomo C."/>
            <person name="Becnel J."/>
            <person name="Sanscrainte N."/>
            <person name="Walker B."/>
            <person name="Young S.K."/>
            <person name="Zeng Q."/>
            <person name="Gargeya S."/>
            <person name="Fitzgerald M."/>
            <person name="Haas B."/>
            <person name="Abouelleil A."/>
            <person name="Alvarado L."/>
            <person name="Arachchi H.M."/>
            <person name="Berlin A.M."/>
            <person name="Chapman S.B."/>
            <person name="Dewar J."/>
            <person name="Goldberg J."/>
            <person name="Griggs A."/>
            <person name="Gujja S."/>
            <person name="Hansen M."/>
            <person name="Howarth C."/>
            <person name="Imamovic A."/>
            <person name="Larimer J."/>
            <person name="McCowan C."/>
            <person name="Murphy C."/>
            <person name="Neiman D."/>
            <person name="Pearson M."/>
            <person name="Priest M."/>
            <person name="Roberts A."/>
            <person name="Saif S."/>
            <person name="Shea T."/>
            <person name="Sisk P."/>
            <person name="Sykes S."/>
            <person name="Wortman J."/>
            <person name="Nusbaum C."/>
            <person name="Birren B."/>
        </authorList>
    </citation>
    <scope>NUCLEOTIDE SEQUENCE [LARGE SCALE GENOMIC DNA]</scope>
    <source>
        <strain evidence="8 9">PRA339</strain>
    </source>
</reference>
<dbReference type="STRING" id="1288291.A0A059EYB3"/>
<dbReference type="AlphaFoldDB" id="A0A059EYB3"/>
<protein>
    <recommendedName>
        <fullName evidence="7">Post-GPI attachment to proteins factor 3</fullName>
    </recommendedName>
</protein>
<evidence type="ECO:0000256" key="1">
    <source>
        <dbReference type="ARBA" id="ARBA00004127"/>
    </source>
</evidence>
<keyword evidence="3 7" id="KW-0812">Transmembrane</keyword>
<feature type="transmembrane region" description="Helical" evidence="7">
    <location>
        <begin position="193"/>
        <end position="212"/>
    </location>
</feature>
<keyword evidence="4" id="KW-0732">Signal</keyword>
<dbReference type="VEuPathDB" id="MicrosporidiaDB:H312_02882"/>
<organism evidence="8 9">
    <name type="scientific">Anncaliia algerae PRA339</name>
    <dbReference type="NCBI Taxonomy" id="1288291"/>
    <lineage>
        <taxon>Eukaryota</taxon>
        <taxon>Fungi</taxon>
        <taxon>Fungi incertae sedis</taxon>
        <taxon>Microsporidia</taxon>
        <taxon>Tubulinosematoidea</taxon>
        <taxon>Tubulinosematidae</taxon>
        <taxon>Anncaliia</taxon>
    </lineage>
</organism>
<feature type="transmembrane region" description="Helical" evidence="7">
    <location>
        <begin position="164"/>
        <end position="181"/>
    </location>
</feature>
<evidence type="ECO:0000256" key="7">
    <source>
        <dbReference type="RuleBase" id="RU365066"/>
    </source>
</evidence>
<dbReference type="GO" id="GO:0006506">
    <property type="term" value="P:GPI anchor biosynthetic process"/>
    <property type="evidence" value="ECO:0007669"/>
    <property type="project" value="UniProtKB-KW"/>
</dbReference>
<dbReference type="Pfam" id="PF04080">
    <property type="entry name" value="Per1"/>
    <property type="match status" value="1"/>
</dbReference>
<dbReference type="InterPro" id="IPR007217">
    <property type="entry name" value="Per1-like"/>
</dbReference>
<proteinExistence type="inferred from homology"/>
<evidence type="ECO:0000256" key="6">
    <source>
        <dbReference type="ARBA" id="ARBA00023136"/>
    </source>
</evidence>
<keyword evidence="6 7" id="KW-0472">Membrane</keyword>
<evidence type="ECO:0000313" key="9">
    <source>
        <dbReference type="Proteomes" id="UP000030655"/>
    </source>
</evidence>
<dbReference type="PANTHER" id="PTHR13148:SF0">
    <property type="entry name" value="POST-GPI ATTACHMENT TO PROTEINS FACTOR 3"/>
    <property type="match status" value="1"/>
</dbReference>
<feature type="transmembrane region" description="Helical" evidence="7">
    <location>
        <begin position="224"/>
        <end position="243"/>
    </location>
</feature>
<evidence type="ECO:0000256" key="3">
    <source>
        <dbReference type="ARBA" id="ARBA00022692"/>
    </source>
</evidence>
<feature type="transmembrane region" description="Helical" evidence="7">
    <location>
        <begin position="102"/>
        <end position="124"/>
    </location>
</feature>
<evidence type="ECO:0000256" key="5">
    <source>
        <dbReference type="ARBA" id="ARBA00022989"/>
    </source>
</evidence>
<evidence type="ECO:0000256" key="2">
    <source>
        <dbReference type="ARBA" id="ARBA00022502"/>
    </source>
</evidence>
<comment type="similarity">
    <text evidence="7">Belongs to the PGAP3 family.</text>
</comment>